<protein>
    <submittedName>
        <fullName evidence="1">Uncharacterized protein</fullName>
    </submittedName>
</protein>
<proteinExistence type="predicted"/>
<sequence length="79" mass="8434">MELVVAPACIMARAFQLREPGSLFTTVVVASRLSGKCAANSKRRSIVAAIKFAKAPTERITACGSVPGLFIERLLNNDV</sequence>
<accession>A0ABU9SAW5</accession>
<organism evidence="1 2">
    <name type="scientific">Paraburkholderia guartelaensis</name>
    <dbReference type="NCBI Taxonomy" id="2546446"/>
    <lineage>
        <taxon>Bacteria</taxon>
        <taxon>Pseudomonadati</taxon>
        <taxon>Pseudomonadota</taxon>
        <taxon>Betaproteobacteria</taxon>
        <taxon>Burkholderiales</taxon>
        <taxon>Burkholderiaceae</taxon>
        <taxon>Paraburkholderia</taxon>
    </lineage>
</organism>
<evidence type="ECO:0000313" key="2">
    <source>
        <dbReference type="Proteomes" id="UP001390669"/>
    </source>
</evidence>
<dbReference type="EMBL" id="JAYMRW010000005">
    <property type="protein sequence ID" value="MEM5448519.1"/>
    <property type="molecule type" value="Genomic_DNA"/>
</dbReference>
<evidence type="ECO:0000313" key="1">
    <source>
        <dbReference type="EMBL" id="MEM5448519.1"/>
    </source>
</evidence>
<reference evidence="1 2" key="1">
    <citation type="submission" date="2024-01" db="EMBL/GenBank/DDBJ databases">
        <title>The diversity of rhizobia nodulating Mimosa spp. in eleven states of Brazil covering several biomes is determined by host plant, location, and edaphic factors.</title>
        <authorList>
            <person name="Rouws L."/>
            <person name="Barauna A."/>
            <person name="Beukes C."/>
            <person name="De Faria S.M."/>
            <person name="Gross E."/>
            <person name="Dos Reis Junior F.B."/>
            <person name="Simon M."/>
            <person name="Maluk M."/>
            <person name="Odee D.W."/>
            <person name="Kenicer G."/>
            <person name="Young J.P.W."/>
            <person name="Reis V.M."/>
            <person name="Zilli J."/>
            <person name="James E.K."/>
        </authorList>
    </citation>
    <scope>NUCLEOTIDE SEQUENCE [LARGE SCALE GENOMIC DNA]</scope>
    <source>
        <strain evidence="1 2">JPY164</strain>
    </source>
</reference>
<comment type="caution">
    <text evidence="1">The sequence shown here is derived from an EMBL/GenBank/DDBJ whole genome shotgun (WGS) entry which is preliminary data.</text>
</comment>
<dbReference type="Proteomes" id="UP001390669">
    <property type="component" value="Unassembled WGS sequence"/>
</dbReference>
<name>A0ABU9SAW5_9BURK</name>
<keyword evidence="2" id="KW-1185">Reference proteome</keyword>
<gene>
    <name evidence="1" type="ORF">VSR33_13620</name>
</gene>